<feature type="region of interest" description="Disordered" evidence="1">
    <location>
        <begin position="44"/>
        <end position="71"/>
    </location>
</feature>
<proteinExistence type="predicted"/>
<dbReference type="AlphaFoldDB" id="A0A5N6KWB6"/>
<keyword evidence="4" id="KW-1185">Reference proteome</keyword>
<dbReference type="GO" id="GO:0008270">
    <property type="term" value="F:zinc ion binding"/>
    <property type="evidence" value="ECO:0007669"/>
    <property type="project" value="InterPro"/>
</dbReference>
<evidence type="ECO:0000259" key="2">
    <source>
        <dbReference type="PROSITE" id="PS50048"/>
    </source>
</evidence>
<accession>A0A5N6KWB6</accession>
<dbReference type="PROSITE" id="PS50048">
    <property type="entry name" value="ZN2_CY6_FUNGAL_2"/>
    <property type="match status" value="1"/>
</dbReference>
<dbReference type="InterPro" id="IPR036864">
    <property type="entry name" value="Zn2-C6_fun-type_DNA-bd_sf"/>
</dbReference>
<dbReference type="SUPFAM" id="SSF57701">
    <property type="entry name" value="Zn2/Cys6 DNA-binding domain"/>
    <property type="match status" value="1"/>
</dbReference>
<dbReference type="OrthoDB" id="416217at2759"/>
<dbReference type="InterPro" id="IPR001138">
    <property type="entry name" value="Zn2Cys6_DnaBD"/>
</dbReference>
<sequence>MPPLRSRTGCAPCKRRKIKCGEERPSCSNCTSYRDTCIYVASHDSRRSPRDDRLSAASTPQPTPQAQPAHARTIEESAYLTDLALLHHFCTSTYLGISNSPTVHRLMQGPVVHLALEHPFLRYSILALAALHKVHLTSGATESEENKHFRRISTTYHNIALRTLLDSNTSLEAAVQASPSAAFCFTTITSIYSLASIEPLSESGMSQENTLYLLTHWIKLTHGNTSILATKDVYDRVRNGPLADIFTGHTDPKDWSLPGDINAALEAAKCWSGNGHTGEDVEALEAALDLLKLVYFKFSESYKNPFPLNLASETGIVFSWPARVSVRYLELLENRDPRALVVLAYFLVPLHWMSARYWWVGERASFLLTLLVSLIKTHPLRARIEWAKAQISPKLVVDK</sequence>
<gene>
    <name evidence="3" type="ORF">FH972_023698</name>
</gene>
<dbReference type="CDD" id="cd00067">
    <property type="entry name" value="GAL4"/>
    <property type="match status" value="1"/>
</dbReference>
<reference evidence="3 4" key="1">
    <citation type="submission" date="2019-06" db="EMBL/GenBank/DDBJ databases">
        <title>A chromosomal-level reference genome of Carpinus fangiana (Coryloideae, Betulaceae).</title>
        <authorList>
            <person name="Yang X."/>
            <person name="Wang Z."/>
            <person name="Zhang L."/>
            <person name="Hao G."/>
            <person name="Liu J."/>
            <person name="Yang Y."/>
        </authorList>
    </citation>
    <scope>NUCLEOTIDE SEQUENCE [LARGE SCALE GENOMIC DNA]</scope>
    <source>
        <strain evidence="3">Cfa_2016G</strain>
        <tissue evidence="3">Leaf</tissue>
    </source>
</reference>
<feature type="compositionally biased region" description="Basic and acidic residues" evidence="1">
    <location>
        <begin position="44"/>
        <end position="54"/>
    </location>
</feature>
<dbReference type="PROSITE" id="PS00463">
    <property type="entry name" value="ZN2_CY6_FUNGAL_1"/>
    <property type="match status" value="1"/>
</dbReference>
<organism evidence="3 4">
    <name type="scientific">Carpinus fangiana</name>
    <dbReference type="NCBI Taxonomy" id="176857"/>
    <lineage>
        <taxon>Eukaryota</taxon>
        <taxon>Viridiplantae</taxon>
        <taxon>Streptophyta</taxon>
        <taxon>Embryophyta</taxon>
        <taxon>Tracheophyta</taxon>
        <taxon>Spermatophyta</taxon>
        <taxon>Magnoliopsida</taxon>
        <taxon>eudicotyledons</taxon>
        <taxon>Gunneridae</taxon>
        <taxon>Pentapetalae</taxon>
        <taxon>rosids</taxon>
        <taxon>fabids</taxon>
        <taxon>Fagales</taxon>
        <taxon>Betulaceae</taxon>
        <taxon>Carpinus</taxon>
    </lineage>
</organism>
<dbReference type="Proteomes" id="UP000327013">
    <property type="component" value="Unassembled WGS sequence"/>
</dbReference>
<evidence type="ECO:0000313" key="4">
    <source>
        <dbReference type="Proteomes" id="UP000327013"/>
    </source>
</evidence>
<dbReference type="Gene3D" id="4.10.240.10">
    <property type="entry name" value="Zn(2)-C6 fungal-type DNA-binding domain"/>
    <property type="match status" value="1"/>
</dbReference>
<evidence type="ECO:0000313" key="3">
    <source>
        <dbReference type="EMBL" id="KAB8349682.1"/>
    </source>
</evidence>
<dbReference type="SMART" id="SM00066">
    <property type="entry name" value="GAL4"/>
    <property type="match status" value="1"/>
</dbReference>
<dbReference type="GO" id="GO:0001228">
    <property type="term" value="F:DNA-binding transcription activator activity, RNA polymerase II-specific"/>
    <property type="evidence" value="ECO:0007669"/>
    <property type="project" value="TreeGrafter"/>
</dbReference>
<evidence type="ECO:0000256" key="1">
    <source>
        <dbReference type="SAM" id="MobiDB-lite"/>
    </source>
</evidence>
<name>A0A5N6KWB6_9ROSI</name>
<feature type="compositionally biased region" description="Low complexity" evidence="1">
    <location>
        <begin position="55"/>
        <end position="69"/>
    </location>
</feature>
<protein>
    <recommendedName>
        <fullName evidence="2">Zn(2)-C6 fungal-type domain-containing protein</fullName>
    </recommendedName>
</protein>
<feature type="domain" description="Zn(2)-C6 fungal-type" evidence="2">
    <location>
        <begin position="9"/>
        <end position="39"/>
    </location>
</feature>
<comment type="caution">
    <text evidence="3">The sequence shown here is derived from an EMBL/GenBank/DDBJ whole genome shotgun (WGS) entry which is preliminary data.</text>
</comment>
<dbReference type="Pfam" id="PF00172">
    <property type="entry name" value="Zn_clus"/>
    <property type="match status" value="1"/>
</dbReference>
<dbReference type="PANTHER" id="PTHR47784">
    <property type="entry name" value="STEROL UPTAKE CONTROL PROTEIN 2"/>
    <property type="match status" value="1"/>
</dbReference>
<dbReference type="PANTHER" id="PTHR47784:SF5">
    <property type="entry name" value="STEROL UPTAKE CONTROL PROTEIN 2"/>
    <property type="match status" value="1"/>
</dbReference>
<dbReference type="InterPro" id="IPR021858">
    <property type="entry name" value="Fun_TF"/>
</dbReference>
<dbReference type="InterPro" id="IPR053157">
    <property type="entry name" value="Sterol_Uptake_Regulator"/>
</dbReference>
<dbReference type="EMBL" id="VIBQ01000014">
    <property type="protein sequence ID" value="KAB8349682.1"/>
    <property type="molecule type" value="Genomic_DNA"/>
</dbReference>
<dbReference type="Pfam" id="PF11951">
    <property type="entry name" value="Fungal_trans_2"/>
    <property type="match status" value="1"/>
</dbReference>